<dbReference type="EMBL" id="AJWK01013085">
    <property type="status" value="NOT_ANNOTATED_CDS"/>
    <property type="molecule type" value="Genomic_DNA"/>
</dbReference>
<proteinExistence type="predicted"/>
<sequence>MSTQNRSGGGGGGPKAKKGGNPASSGGNDGNTNKKTDHAKTEKEKPHAKPTAEQIRIAQITDIKGGGVEDAKMQEKVASIMETTQRSEEDVCYALYECDNDLDRAVIFLLETLTEDAFEKTSKKKSKNRTLSTNNNNDGQDGDWDANSTPNTRAGGQGGGGGVSDKERSRSRGGMRGSRMGSDSRGWRGREARENERNAADTKGGDGWRPGRGGRSGNGRGGYGGSRGGRVGRLGRGTGSRDQGRGFSRQPDNLETVDSWDNSQANTTEVKADDTWGDWDNEEYTGSLADSKVFTPSASSQPSMSATSELAAPPGLEQQILNPPSAHADDLVVGVQQFAGGTVVSSTTTAAVVAGTAVINNNNTVQYPELGTAAAQIRQALDMPQMNSSTLSAEQSQYFNSLSSQNSSQTANVNSYQPASVQYPAAYGANSSFGDTVSSQPAVRKTRARVPPPSKIPSSAVEMPGDTLNNIGYLDVQFGGLDFGTEDSFDTLTDKFNATSLDSAASGVSNPGDVSSDYQSKNSQQSLTAGLQSSQMRTANSVSQSSGSVNNSGVNVINNSAGSGASGGYQVPYTNNTPSKGPTSYQASGTGQGGYSNTNYASTQVSSTNSYPPTTNSYSSYNQNTVNSYQSQNSASNVSAVNNSGNASNSSSTSSIPVGSTGVGNSASATGSTGGYLSSQYPVTQSSSVFPSQPSAYQNSPSVYGNTTGRYTGSTNTSTAQYSNFTSTKLKENAATTISTPFESVTSSAVSSSAPSAVSNSTVTTSSMSSPSLGMTKVTSATTKSSGVIPNIPMVSQYIQTAGVPFYQPPVYATYDELQMMQQRMPHVQPEYYNLNYQTPTSLGAGVRDANLGSVAAYSTMSDGRFTRTDNNSSPVSNVPSTMSQQTGSGGPMMNVPYAYFYGGVPGSFQYGMYPQQMATASATSGGQFAKPSYNSAYGSTAYDALSQSTQDYSKNAYPGSGVGQQSKGQNVNNPPQAGTGSDISSSMYSKGHVALSKVNSYDKQSFHSGTPPPFNLAGTQTAGATSAQPYGMYIPAIPPPHHNLNMHQPIHQDLFF</sequence>
<dbReference type="InterPro" id="IPR051833">
    <property type="entry name" value="TC-DDR_regulator"/>
</dbReference>
<dbReference type="CDD" id="cd14277">
    <property type="entry name" value="UBA_UBP2_like"/>
    <property type="match status" value="1"/>
</dbReference>
<keyword evidence="6" id="KW-1185">Reference proteome</keyword>
<dbReference type="EnsemblMetazoa" id="LLOJ004145-RA">
    <property type="protein sequence ID" value="LLOJ004145-PA"/>
    <property type="gene ID" value="LLOJ004145"/>
</dbReference>
<dbReference type="EMBL" id="AJWK01013084">
    <property type="status" value="NOT_ANNOTATED_CDS"/>
    <property type="molecule type" value="Genomic_DNA"/>
</dbReference>
<feature type="compositionally biased region" description="Basic and acidic residues" evidence="4">
    <location>
        <begin position="32"/>
        <end position="47"/>
    </location>
</feature>
<evidence type="ECO:0008006" key="7">
    <source>
        <dbReference type="Google" id="ProtNLM"/>
    </source>
</evidence>
<feature type="compositionally biased region" description="Low complexity" evidence="4">
    <location>
        <begin position="295"/>
        <end position="308"/>
    </location>
</feature>
<dbReference type="GO" id="GO:0005634">
    <property type="term" value="C:nucleus"/>
    <property type="evidence" value="ECO:0007669"/>
    <property type="project" value="TreeGrafter"/>
</dbReference>
<feature type="compositionally biased region" description="Polar residues" evidence="4">
    <location>
        <begin position="259"/>
        <end position="269"/>
    </location>
</feature>
<feature type="compositionally biased region" description="Basic and acidic residues" evidence="4">
    <location>
        <begin position="185"/>
        <end position="206"/>
    </location>
</feature>
<dbReference type="Gene3D" id="1.10.8.10">
    <property type="entry name" value="DNA helicase RuvA subunit, C-terminal domain"/>
    <property type="match status" value="1"/>
</dbReference>
<reference evidence="5" key="1">
    <citation type="submission" date="2020-05" db="UniProtKB">
        <authorList>
            <consortium name="EnsemblMetazoa"/>
        </authorList>
    </citation>
    <scope>IDENTIFICATION</scope>
    <source>
        <strain evidence="5">Jacobina</strain>
    </source>
</reference>
<evidence type="ECO:0000256" key="3">
    <source>
        <dbReference type="ARBA" id="ARBA00022553"/>
    </source>
</evidence>
<feature type="region of interest" description="Disordered" evidence="4">
    <location>
        <begin position="1003"/>
        <end position="1023"/>
    </location>
</feature>
<feature type="compositionally biased region" description="Polar residues" evidence="4">
    <location>
        <begin position="22"/>
        <end position="31"/>
    </location>
</feature>
<feature type="compositionally biased region" description="Low complexity" evidence="4">
    <location>
        <begin position="540"/>
        <end position="563"/>
    </location>
</feature>
<organism evidence="5 6">
    <name type="scientific">Lutzomyia longipalpis</name>
    <name type="common">Sand fly</name>
    <dbReference type="NCBI Taxonomy" id="7200"/>
    <lineage>
        <taxon>Eukaryota</taxon>
        <taxon>Metazoa</taxon>
        <taxon>Ecdysozoa</taxon>
        <taxon>Arthropoda</taxon>
        <taxon>Hexapoda</taxon>
        <taxon>Insecta</taxon>
        <taxon>Pterygota</taxon>
        <taxon>Neoptera</taxon>
        <taxon>Endopterygota</taxon>
        <taxon>Diptera</taxon>
        <taxon>Nematocera</taxon>
        <taxon>Psychodoidea</taxon>
        <taxon>Psychodidae</taxon>
        <taxon>Lutzomyia</taxon>
        <taxon>Lutzomyia</taxon>
    </lineage>
</organism>
<feature type="compositionally biased region" description="Polar residues" evidence="4">
    <location>
        <begin position="572"/>
        <end position="605"/>
    </location>
</feature>
<dbReference type="InterPro" id="IPR022166">
    <property type="entry name" value="UBAP2/Lig"/>
</dbReference>
<dbReference type="Proteomes" id="UP000092461">
    <property type="component" value="Unassembled WGS sequence"/>
</dbReference>
<evidence type="ECO:0000313" key="5">
    <source>
        <dbReference type="EnsemblMetazoa" id="LLOJ004145-PA"/>
    </source>
</evidence>
<keyword evidence="2" id="KW-0963">Cytoplasm</keyword>
<feature type="compositionally biased region" description="Low complexity" evidence="4">
    <location>
        <begin position="871"/>
        <end position="881"/>
    </location>
</feature>
<keyword evidence="3" id="KW-0597">Phosphoprotein</keyword>
<comment type="subcellular location">
    <subcellularLocation>
        <location evidence="1">Cytoplasm</location>
    </subcellularLocation>
</comment>
<accession>A0A1B0CI83</accession>
<dbReference type="AlphaFoldDB" id="A0A1B0CI83"/>
<protein>
    <recommendedName>
        <fullName evidence="7">Protein lingerer</fullName>
    </recommendedName>
</protein>
<feature type="region of interest" description="Disordered" evidence="4">
    <location>
        <begin position="502"/>
        <end position="719"/>
    </location>
</feature>
<dbReference type="GO" id="GO:0005737">
    <property type="term" value="C:cytoplasm"/>
    <property type="evidence" value="ECO:0007669"/>
    <property type="project" value="UniProtKB-SubCell"/>
</dbReference>
<evidence type="ECO:0000256" key="2">
    <source>
        <dbReference type="ARBA" id="ARBA00022490"/>
    </source>
</evidence>
<feature type="compositionally biased region" description="Polar residues" evidence="4">
    <location>
        <begin position="964"/>
        <end position="985"/>
    </location>
</feature>
<name>A0A1B0CI83_LUTLO</name>
<dbReference type="EMBL" id="AJWK01013083">
    <property type="status" value="NOT_ANNOTATED_CDS"/>
    <property type="molecule type" value="Genomic_DNA"/>
</dbReference>
<feature type="region of interest" description="Disordered" evidence="4">
    <location>
        <begin position="434"/>
        <end position="464"/>
    </location>
</feature>
<feature type="compositionally biased region" description="Low complexity" evidence="4">
    <location>
        <begin position="606"/>
        <end position="679"/>
    </location>
</feature>
<feature type="compositionally biased region" description="Polar residues" evidence="4">
    <location>
        <begin position="502"/>
        <end position="539"/>
    </location>
</feature>
<feature type="compositionally biased region" description="Polar residues" evidence="4">
    <location>
        <begin position="680"/>
        <end position="719"/>
    </location>
</feature>
<dbReference type="EMBL" id="AJWK01013086">
    <property type="status" value="NOT_ANNOTATED_CDS"/>
    <property type="molecule type" value="Genomic_DNA"/>
</dbReference>
<dbReference type="PANTHER" id="PTHR16308:SF13">
    <property type="entry name" value="PROTEIN LINGERER"/>
    <property type="match status" value="1"/>
</dbReference>
<feature type="region of interest" description="Disordered" evidence="4">
    <location>
        <begin position="953"/>
        <end position="985"/>
    </location>
</feature>
<dbReference type="InterPro" id="IPR009060">
    <property type="entry name" value="UBA-like_sf"/>
</dbReference>
<dbReference type="Pfam" id="PF12478">
    <property type="entry name" value="UBAP2-Lig"/>
    <property type="match status" value="1"/>
</dbReference>
<dbReference type="SUPFAM" id="SSF46934">
    <property type="entry name" value="UBA-like"/>
    <property type="match status" value="1"/>
</dbReference>
<dbReference type="EMBL" id="AJWK01013087">
    <property type="status" value="NOT_ANNOTATED_CDS"/>
    <property type="molecule type" value="Genomic_DNA"/>
</dbReference>
<feature type="region of interest" description="Disordered" evidence="4">
    <location>
        <begin position="749"/>
        <end position="774"/>
    </location>
</feature>
<feature type="compositionally biased region" description="Gly residues" evidence="4">
    <location>
        <begin position="207"/>
        <end position="238"/>
    </location>
</feature>
<dbReference type="VEuPathDB" id="VectorBase:LLONM1_001036"/>
<feature type="region of interest" description="Disordered" evidence="4">
    <location>
        <begin position="866"/>
        <end position="888"/>
    </location>
</feature>
<dbReference type="PANTHER" id="PTHR16308">
    <property type="entry name" value="UBIQUITIN ASSOCIATED PROTEIN 2-LIKE/LINGERER"/>
    <property type="match status" value="1"/>
</dbReference>
<dbReference type="VEuPathDB" id="VectorBase:LLOJ004145"/>
<feature type="region of interest" description="Disordered" evidence="4">
    <location>
        <begin position="118"/>
        <end position="310"/>
    </location>
</feature>
<evidence type="ECO:0000256" key="4">
    <source>
        <dbReference type="SAM" id="MobiDB-lite"/>
    </source>
</evidence>
<feature type="region of interest" description="Disordered" evidence="4">
    <location>
        <begin position="1"/>
        <end position="54"/>
    </location>
</feature>
<evidence type="ECO:0000313" key="6">
    <source>
        <dbReference type="Proteomes" id="UP000092461"/>
    </source>
</evidence>
<evidence type="ECO:0000256" key="1">
    <source>
        <dbReference type="ARBA" id="ARBA00004496"/>
    </source>
</evidence>
<feature type="compositionally biased region" description="Low complexity" evidence="4">
    <location>
        <begin position="749"/>
        <end position="772"/>
    </location>
</feature>